<evidence type="ECO:0000256" key="3">
    <source>
        <dbReference type="ARBA" id="ARBA00022525"/>
    </source>
</evidence>
<reference evidence="7" key="1">
    <citation type="submission" date="2017-02" db="UniProtKB">
        <authorList>
            <consortium name="WormBaseParasite"/>
        </authorList>
    </citation>
    <scope>IDENTIFICATION</scope>
</reference>
<keyword evidence="4 5" id="KW-0732">Signal</keyword>
<evidence type="ECO:0000256" key="4">
    <source>
        <dbReference type="ARBA" id="ARBA00022729"/>
    </source>
</evidence>
<dbReference type="Pfam" id="PF06083">
    <property type="entry name" value="IL17"/>
    <property type="match status" value="1"/>
</dbReference>
<accession>A0A0N4Z4Q1</accession>
<feature type="signal peptide" evidence="5">
    <location>
        <begin position="1"/>
        <end position="22"/>
    </location>
</feature>
<feature type="chain" id="PRO_5005891075" evidence="5">
    <location>
        <begin position="23"/>
        <end position="203"/>
    </location>
</feature>
<evidence type="ECO:0000313" key="7">
    <source>
        <dbReference type="WBParaSite" id="PTRK_0000196700.1"/>
    </source>
</evidence>
<evidence type="ECO:0000256" key="1">
    <source>
        <dbReference type="ARBA" id="ARBA00004613"/>
    </source>
</evidence>
<dbReference type="GO" id="GO:0005576">
    <property type="term" value="C:extracellular region"/>
    <property type="evidence" value="ECO:0007669"/>
    <property type="project" value="UniProtKB-SubCell"/>
</dbReference>
<dbReference type="InterPro" id="IPR029034">
    <property type="entry name" value="Cystine-knot_cytokine"/>
</dbReference>
<dbReference type="InterPro" id="IPR010345">
    <property type="entry name" value="IL-17_fam"/>
</dbReference>
<comment type="similarity">
    <text evidence="2">Belongs to the IL-17 family.</text>
</comment>
<sequence length="203" mass="23277">MIIKKNYLIFFIFICYLHISSGDENGKNNETLTKTDLRIYCTGSNKSKEEILTQLFAESGTITAINRSIYEIPIDFGNFFVVPEPQVCQEKPSTDIDSTINERSLCPYNYKTNKDKNREPQEIREIVCLCRKSRGHSNSFCSPIRRGMAVLLRVPCDDKGERYEYIKAIQSIVVGCHSVFPRIHPAEIIGSDYNSYETKDINP</sequence>
<dbReference type="Proteomes" id="UP000038045">
    <property type="component" value="Unplaced"/>
</dbReference>
<keyword evidence="6" id="KW-1185">Reference proteome</keyword>
<evidence type="ECO:0000256" key="5">
    <source>
        <dbReference type="SAM" id="SignalP"/>
    </source>
</evidence>
<dbReference type="Gene3D" id="2.10.90.10">
    <property type="entry name" value="Cystine-knot cytokines"/>
    <property type="match status" value="1"/>
</dbReference>
<protein>
    <submittedName>
        <fullName evidence="7">Uncharacterized protein</fullName>
    </submittedName>
</protein>
<dbReference type="SUPFAM" id="SSF57501">
    <property type="entry name" value="Cystine-knot cytokines"/>
    <property type="match status" value="1"/>
</dbReference>
<name>A0A0N4Z4Q1_PARTI</name>
<comment type="subcellular location">
    <subcellularLocation>
        <location evidence="1">Secreted</location>
    </subcellularLocation>
</comment>
<dbReference type="WBParaSite" id="PTRK_0000196700.1">
    <property type="protein sequence ID" value="PTRK_0000196700.1"/>
    <property type="gene ID" value="PTRK_0000196700"/>
</dbReference>
<evidence type="ECO:0000313" key="6">
    <source>
        <dbReference type="Proteomes" id="UP000038045"/>
    </source>
</evidence>
<keyword evidence="3" id="KW-0964">Secreted</keyword>
<dbReference type="AlphaFoldDB" id="A0A0N4Z4Q1"/>
<evidence type="ECO:0000256" key="2">
    <source>
        <dbReference type="ARBA" id="ARBA00007236"/>
    </source>
</evidence>
<dbReference type="GO" id="GO:0005125">
    <property type="term" value="F:cytokine activity"/>
    <property type="evidence" value="ECO:0007669"/>
    <property type="project" value="InterPro"/>
</dbReference>
<proteinExistence type="inferred from homology"/>
<organism evidence="6 7">
    <name type="scientific">Parastrongyloides trichosuri</name>
    <name type="common">Possum-specific nematode worm</name>
    <dbReference type="NCBI Taxonomy" id="131310"/>
    <lineage>
        <taxon>Eukaryota</taxon>
        <taxon>Metazoa</taxon>
        <taxon>Ecdysozoa</taxon>
        <taxon>Nematoda</taxon>
        <taxon>Chromadorea</taxon>
        <taxon>Rhabditida</taxon>
        <taxon>Tylenchina</taxon>
        <taxon>Panagrolaimomorpha</taxon>
        <taxon>Strongyloidoidea</taxon>
        <taxon>Strongyloididae</taxon>
        <taxon>Parastrongyloides</taxon>
    </lineage>
</organism>